<evidence type="ECO:0000313" key="2">
    <source>
        <dbReference type="Proteomes" id="UP000789366"/>
    </source>
</evidence>
<keyword evidence="2" id="KW-1185">Reference proteome</keyword>
<feature type="non-terminal residue" evidence="1">
    <location>
        <position position="1"/>
    </location>
</feature>
<sequence length="50" mass="5590">ILEIEKQAKLANLRAQELANIEKEKLLAGLLSEDLLYGIYGTGVKKFTNK</sequence>
<name>A0ACA9L247_9GLOM</name>
<accession>A0ACA9L247</accession>
<protein>
    <submittedName>
        <fullName evidence="1">1284_t:CDS:1</fullName>
    </submittedName>
</protein>
<dbReference type="EMBL" id="CAJVPW010002231">
    <property type="protein sequence ID" value="CAG8501860.1"/>
    <property type="molecule type" value="Genomic_DNA"/>
</dbReference>
<comment type="caution">
    <text evidence="1">The sequence shown here is derived from an EMBL/GenBank/DDBJ whole genome shotgun (WGS) entry which is preliminary data.</text>
</comment>
<evidence type="ECO:0000313" key="1">
    <source>
        <dbReference type="EMBL" id="CAG8501860.1"/>
    </source>
</evidence>
<reference evidence="1" key="1">
    <citation type="submission" date="2021-06" db="EMBL/GenBank/DDBJ databases">
        <authorList>
            <person name="Kallberg Y."/>
            <person name="Tangrot J."/>
            <person name="Rosling A."/>
        </authorList>
    </citation>
    <scope>NUCLEOTIDE SEQUENCE</scope>
    <source>
        <strain evidence="1">28 12/20/2015</strain>
    </source>
</reference>
<dbReference type="Proteomes" id="UP000789366">
    <property type="component" value="Unassembled WGS sequence"/>
</dbReference>
<gene>
    <name evidence="1" type="ORF">SPELUC_LOCUS3053</name>
</gene>
<organism evidence="1 2">
    <name type="scientific">Cetraspora pellucida</name>
    <dbReference type="NCBI Taxonomy" id="1433469"/>
    <lineage>
        <taxon>Eukaryota</taxon>
        <taxon>Fungi</taxon>
        <taxon>Fungi incertae sedis</taxon>
        <taxon>Mucoromycota</taxon>
        <taxon>Glomeromycotina</taxon>
        <taxon>Glomeromycetes</taxon>
        <taxon>Diversisporales</taxon>
        <taxon>Gigasporaceae</taxon>
        <taxon>Cetraspora</taxon>
    </lineage>
</organism>
<proteinExistence type="predicted"/>